<keyword evidence="3" id="KW-1185">Reference proteome</keyword>
<dbReference type="PANTHER" id="PTHR31128">
    <property type="entry name" value="PROTEIN CBR-CLEC-135-RELATED"/>
    <property type="match status" value="1"/>
</dbReference>
<feature type="region of interest" description="Disordered" evidence="1">
    <location>
        <begin position="1"/>
        <end position="83"/>
    </location>
</feature>
<proteinExistence type="predicted"/>
<comment type="caution">
    <text evidence="2">The sequence shown here is derived from an EMBL/GenBank/DDBJ whole genome shotgun (WGS) entry which is preliminary data.</text>
</comment>
<dbReference type="Proteomes" id="UP001432027">
    <property type="component" value="Unassembled WGS sequence"/>
</dbReference>
<protein>
    <submittedName>
        <fullName evidence="2">Uncharacterized protein</fullName>
    </submittedName>
</protein>
<dbReference type="EMBL" id="BTSX01000003">
    <property type="protein sequence ID" value="GMS90326.1"/>
    <property type="molecule type" value="Genomic_DNA"/>
</dbReference>
<evidence type="ECO:0000313" key="3">
    <source>
        <dbReference type="Proteomes" id="UP001432027"/>
    </source>
</evidence>
<accession>A0AAV5T409</accession>
<evidence type="ECO:0000313" key="2">
    <source>
        <dbReference type="EMBL" id="GMS90326.1"/>
    </source>
</evidence>
<organism evidence="2 3">
    <name type="scientific">Pristionchus entomophagus</name>
    <dbReference type="NCBI Taxonomy" id="358040"/>
    <lineage>
        <taxon>Eukaryota</taxon>
        <taxon>Metazoa</taxon>
        <taxon>Ecdysozoa</taxon>
        <taxon>Nematoda</taxon>
        <taxon>Chromadorea</taxon>
        <taxon>Rhabditida</taxon>
        <taxon>Rhabditina</taxon>
        <taxon>Diplogasteromorpha</taxon>
        <taxon>Diplogasteroidea</taxon>
        <taxon>Neodiplogasteridae</taxon>
        <taxon>Pristionchus</taxon>
    </lineage>
</organism>
<dbReference type="AlphaFoldDB" id="A0AAV5T409"/>
<sequence length="216" mass="24517">FSPERLSLPLPPLTMPVHRETTSTHHRNPPPTDLPDSCGPDANESPLLLPDITSSPRAMSRSSSREQLGPRASTCTSRSSYDDERNDRVHMIADSLTEVDEMPEFHKYFLGLKTAEEAAAATEPTSMRLYYQLPIDGSIPAVLPLFLVYQSSKQFIFHFPIVEEAGRWRVKYGESKMVSYPSIQSLLLHHIHYAIVSPFDEGELESFEVWRTYTHI</sequence>
<reference evidence="2" key="1">
    <citation type="submission" date="2023-10" db="EMBL/GenBank/DDBJ databases">
        <title>Genome assembly of Pristionchus species.</title>
        <authorList>
            <person name="Yoshida K."/>
            <person name="Sommer R.J."/>
        </authorList>
    </citation>
    <scope>NUCLEOTIDE SEQUENCE</scope>
    <source>
        <strain evidence="2">RS0144</strain>
    </source>
</reference>
<gene>
    <name evidence="2" type="ORF">PENTCL1PPCAC_12501</name>
</gene>
<evidence type="ECO:0000256" key="1">
    <source>
        <dbReference type="SAM" id="MobiDB-lite"/>
    </source>
</evidence>
<feature type="non-terminal residue" evidence="2">
    <location>
        <position position="1"/>
    </location>
</feature>
<name>A0AAV5T409_9BILA</name>